<feature type="coiled-coil region" evidence="1">
    <location>
        <begin position="90"/>
        <end position="120"/>
    </location>
</feature>
<name>A0A9W6TT34_9STRA</name>
<organism evidence="3 4">
    <name type="scientific">Phytophthora lilii</name>
    <dbReference type="NCBI Taxonomy" id="2077276"/>
    <lineage>
        <taxon>Eukaryota</taxon>
        <taxon>Sar</taxon>
        <taxon>Stramenopiles</taxon>
        <taxon>Oomycota</taxon>
        <taxon>Peronosporomycetes</taxon>
        <taxon>Peronosporales</taxon>
        <taxon>Peronosporaceae</taxon>
        <taxon>Phytophthora</taxon>
    </lineage>
</organism>
<dbReference type="OrthoDB" id="167401at2759"/>
<dbReference type="AlphaFoldDB" id="A0A9W6TT34"/>
<evidence type="ECO:0000313" key="4">
    <source>
        <dbReference type="Proteomes" id="UP001165083"/>
    </source>
</evidence>
<keyword evidence="4" id="KW-1185">Reference proteome</keyword>
<evidence type="ECO:0000256" key="2">
    <source>
        <dbReference type="SAM" id="MobiDB-lite"/>
    </source>
</evidence>
<feature type="compositionally biased region" description="Basic and acidic residues" evidence="2">
    <location>
        <begin position="26"/>
        <end position="38"/>
    </location>
</feature>
<feature type="region of interest" description="Disordered" evidence="2">
    <location>
        <begin position="232"/>
        <end position="265"/>
    </location>
</feature>
<reference evidence="3" key="1">
    <citation type="submission" date="2023-04" db="EMBL/GenBank/DDBJ databases">
        <title>Phytophthora lilii NBRC 32176.</title>
        <authorList>
            <person name="Ichikawa N."/>
            <person name="Sato H."/>
            <person name="Tonouchi N."/>
        </authorList>
    </citation>
    <scope>NUCLEOTIDE SEQUENCE</scope>
    <source>
        <strain evidence="3">NBRC 32176</strain>
    </source>
</reference>
<evidence type="ECO:0000313" key="3">
    <source>
        <dbReference type="EMBL" id="GMF19295.1"/>
    </source>
</evidence>
<sequence length="265" mass="29356">MMATPFAATPSASLVVRREKRRRRKAADPSDKKDKDANEGPAEATPIGKRKPGTPAKDNTFVFRVRKDDEKDVGKQHALDAAAVSAALRAKQEKAARAEMRRLVRQKKREEATREALNEEEMKHKKLTADQVSLYHMVQRQVKRELRKVRKEFLTSAARRDIMQLSETSLQAMKQELISFMAEHPPGNVPVWPLSFDLVSLLSSAYEVFIVQIRVPNPENARMRATIETQRAAGDAAVRAEGHTERGSAPTVGAAATGGDHGAGT</sequence>
<gene>
    <name evidence="3" type="ORF">Plil01_000735300</name>
</gene>
<keyword evidence="1" id="KW-0175">Coiled coil</keyword>
<dbReference type="EMBL" id="BSXW01000339">
    <property type="protein sequence ID" value="GMF19295.1"/>
    <property type="molecule type" value="Genomic_DNA"/>
</dbReference>
<protein>
    <submittedName>
        <fullName evidence="3">Unnamed protein product</fullName>
    </submittedName>
</protein>
<accession>A0A9W6TT34</accession>
<evidence type="ECO:0000256" key="1">
    <source>
        <dbReference type="SAM" id="Coils"/>
    </source>
</evidence>
<proteinExistence type="predicted"/>
<dbReference type="Proteomes" id="UP001165083">
    <property type="component" value="Unassembled WGS sequence"/>
</dbReference>
<comment type="caution">
    <text evidence="3">The sequence shown here is derived from an EMBL/GenBank/DDBJ whole genome shotgun (WGS) entry which is preliminary data.</text>
</comment>
<feature type="region of interest" description="Disordered" evidence="2">
    <location>
        <begin position="1"/>
        <end position="61"/>
    </location>
</feature>